<dbReference type="InterPro" id="IPR012600">
    <property type="entry name" value="Propeptide_C25"/>
</dbReference>
<dbReference type="Proteomes" id="UP000282321">
    <property type="component" value="Unassembled WGS sequence"/>
</dbReference>
<dbReference type="Pfam" id="PF08126">
    <property type="entry name" value="Propeptide_C25"/>
    <property type="match status" value="1"/>
</dbReference>
<organism evidence="2 3">
    <name type="scientific">candidate division TA06 bacterium</name>
    <dbReference type="NCBI Taxonomy" id="2250710"/>
    <lineage>
        <taxon>Bacteria</taxon>
        <taxon>Bacteria division TA06</taxon>
    </lineage>
</organism>
<feature type="domain" description="Gingipain propeptide" evidence="1">
    <location>
        <begin position="30"/>
        <end position="227"/>
    </location>
</feature>
<dbReference type="Gene3D" id="2.60.40.3800">
    <property type="match status" value="1"/>
</dbReference>
<reference evidence="2 3" key="1">
    <citation type="submission" date="2018-06" db="EMBL/GenBank/DDBJ databases">
        <title>Extensive metabolic versatility and redundancy in microbially diverse, dynamic hydrothermal sediments.</title>
        <authorList>
            <person name="Dombrowski N."/>
            <person name="Teske A."/>
            <person name="Baker B.J."/>
        </authorList>
    </citation>
    <scope>NUCLEOTIDE SEQUENCE [LARGE SCALE GENOMIC DNA]</scope>
    <source>
        <strain evidence="2">B35_G9</strain>
    </source>
</reference>
<evidence type="ECO:0000259" key="1">
    <source>
        <dbReference type="Pfam" id="PF08126"/>
    </source>
</evidence>
<sequence length="244" mass="28232">MRKFLIFIALILFSGFLFGEYISFDNKSSEPYSMRVISQSENEVVVEYDLKGLIANDVVIDGKKYTKFDIPGAVNYLKKGMPELPHINKNIIIGDMGRVNLKVISQKTETMQFAPPVPSKGNLYRNVDPNKVKYQFSKEYFVKSFPSKEIEISEPFIMRDFRGVNVAINPVIYDPVKGEYTIIKNIRFAISTTSLPGNNELKRESFVKKIDKDFDNIYRTNFLNYRDVEFRYPAVKEQGKMLII</sequence>
<dbReference type="GO" id="GO:0004197">
    <property type="term" value="F:cysteine-type endopeptidase activity"/>
    <property type="evidence" value="ECO:0007669"/>
    <property type="project" value="InterPro"/>
</dbReference>
<accession>A0A660S858</accession>
<comment type="caution">
    <text evidence="2">The sequence shown here is derived from an EMBL/GenBank/DDBJ whole genome shotgun (WGS) entry which is preliminary data.</text>
</comment>
<feature type="non-terminal residue" evidence="2">
    <location>
        <position position="244"/>
    </location>
</feature>
<dbReference type="EMBL" id="QNBC01000048">
    <property type="protein sequence ID" value="RKX66303.1"/>
    <property type="molecule type" value="Genomic_DNA"/>
</dbReference>
<gene>
    <name evidence="2" type="ORF">DRP44_04395</name>
</gene>
<name>A0A660S858_UNCT6</name>
<evidence type="ECO:0000313" key="3">
    <source>
        <dbReference type="Proteomes" id="UP000282321"/>
    </source>
</evidence>
<dbReference type="InterPro" id="IPR038490">
    <property type="entry name" value="Gingipain_propep_sf"/>
</dbReference>
<protein>
    <recommendedName>
        <fullName evidence="1">Gingipain propeptide domain-containing protein</fullName>
    </recommendedName>
</protein>
<evidence type="ECO:0000313" key="2">
    <source>
        <dbReference type="EMBL" id="RKX66303.1"/>
    </source>
</evidence>
<dbReference type="AlphaFoldDB" id="A0A660S858"/>
<proteinExistence type="predicted"/>